<reference evidence="2" key="1">
    <citation type="journal article" date="2014" name="Int. J. Syst. Evol. Microbiol.">
        <title>Complete genome sequence of Corynebacterium casei LMG S-19264T (=DSM 44701T), isolated from a smear-ripened cheese.</title>
        <authorList>
            <consortium name="US DOE Joint Genome Institute (JGI-PGF)"/>
            <person name="Walter F."/>
            <person name="Albersmeier A."/>
            <person name="Kalinowski J."/>
            <person name="Ruckert C."/>
        </authorList>
    </citation>
    <scope>NUCLEOTIDE SEQUENCE</scope>
    <source>
        <strain evidence="2">CGMCC 1.15290</strain>
    </source>
</reference>
<dbReference type="PANTHER" id="PTHR12526:SF636">
    <property type="entry name" value="BLL3647 PROTEIN"/>
    <property type="match status" value="1"/>
</dbReference>
<proteinExistence type="predicted"/>
<feature type="domain" description="Glycosyl transferase family 1" evidence="1">
    <location>
        <begin position="97"/>
        <end position="258"/>
    </location>
</feature>
<evidence type="ECO:0000259" key="1">
    <source>
        <dbReference type="Pfam" id="PF00534"/>
    </source>
</evidence>
<evidence type="ECO:0000313" key="3">
    <source>
        <dbReference type="Proteomes" id="UP000627292"/>
    </source>
</evidence>
<gene>
    <name evidence="2" type="ORF">GCM10011379_50710</name>
</gene>
<dbReference type="Gene3D" id="3.40.50.2000">
    <property type="entry name" value="Glycogen Phosphorylase B"/>
    <property type="match status" value="2"/>
</dbReference>
<name>A0A917J4T5_9BACT</name>
<sequence>MYVNTQSALFFLRICKNRVPNVLHVHEIVENPALVAKFINRKSLKWADKIIAVSEPVKGNLLKYAPVRFSYKVEVVLNGIEDVFGGEGRGLNNEGRSKIVITLIGRIKPEKGIWFFLDAIAALSDEVARRCIFNIVGSAAPNGESWVEKLRSDIEHHKFKENIKYTSFITDVSDIQKEADILVVPSLMRDPFPTTVLEAMAAGKPVIATNNGGAVQAISHGETGYLIAPGDIKQFAAYMEQLIENKDLRNSLGLNGRKTYASRFTMKEFEASFLKTFLTR</sequence>
<reference evidence="2" key="2">
    <citation type="submission" date="2020-09" db="EMBL/GenBank/DDBJ databases">
        <authorList>
            <person name="Sun Q."/>
            <person name="Zhou Y."/>
        </authorList>
    </citation>
    <scope>NUCLEOTIDE SEQUENCE</scope>
    <source>
        <strain evidence="2">CGMCC 1.15290</strain>
    </source>
</reference>
<dbReference type="EMBL" id="BMIB01000005">
    <property type="protein sequence ID" value="GGH80196.1"/>
    <property type="molecule type" value="Genomic_DNA"/>
</dbReference>
<protein>
    <recommendedName>
        <fullName evidence="1">Glycosyl transferase family 1 domain-containing protein</fullName>
    </recommendedName>
</protein>
<dbReference type="CDD" id="cd03801">
    <property type="entry name" value="GT4_PimA-like"/>
    <property type="match status" value="1"/>
</dbReference>
<dbReference type="Pfam" id="PF00534">
    <property type="entry name" value="Glycos_transf_1"/>
    <property type="match status" value="1"/>
</dbReference>
<dbReference type="InterPro" id="IPR001296">
    <property type="entry name" value="Glyco_trans_1"/>
</dbReference>
<comment type="caution">
    <text evidence="2">The sequence shown here is derived from an EMBL/GenBank/DDBJ whole genome shotgun (WGS) entry which is preliminary data.</text>
</comment>
<dbReference type="GO" id="GO:0016757">
    <property type="term" value="F:glycosyltransferase activity"/>
    <property type="evidence" value="ECO:0007669"/>
    <property type="project" value="InterPro"/>
</dbReference>
<dbReference type="Proteomes" id="UP000627292">
    <property type="component" value="Unassembled WGS sequence"/>
</dbReference>
<organism evidence="2 3">
    <name type="scientific">Filimonas zeae</name>
    <dbReference type="NCBI Taxonomy" id="1737353"/>
    <lineage>
        <taxon>Bacteria</taxon>
        <taxon>Pseudomonadati</taxon>
        <taxon>Bacteroidota</taxon>
        <taxon>Chitinophagia</taxon>
        <taxon>Chitinophagales</taxon>
        <taxon>Chitinophagaceae</taxon>
        <taxon>Filimonas</taxon>
    </lineage>
</organism>
<dbReference type="PANTHER" id="PTHR12526">
    <property type="entry name" value="GLYCOSYLTRANSFERASE"/>
    <property type="match status" value="1"/>
</dbReference>
<dbReference type="AlphaFoldDB" id="A0A917J4T5"/>
<dbReference type="SUPFAM" id="SSF53756">
    <property type="entry name" value="UDP-Glycosyltransferase/glycogen phosphorylase"/>
    <property type="match status" value="1"/>
</dbReference>
<accession>A0A917J4T5</accession>
<evidence type="ECO:0000313" key="2">
    <source>
        <dbReference type="EMBL" id="GGH80196.1"/>
    </source>
</evidence>
<keyword evidence="3" id="KW-1185">Reference proteome</keyword>